<organism evidence="8 9">
    <name type="scientific">Paralcaligenes ureilyticus</name>
    <dbReference type="NCBI Taxonomy" id="627131"/>
    <lineage>
        <taxon>Bacteria</taxon>
        <taxon>Pseudomonadati</taxon>
        <taxon>Pseudomonadota</taxon>
        <taxon>Betaproteobacteria</taxon>
        <taxon>Burkholderiales</taxon>
        <taxon>Alcaligenaceae</taxon>
        <taxon>Paralcaligenes</taxon>
    </lineage>
</organism>
<evidence type="ECO:0000256" key="7">
    <source>
        <dbReference type="ARBA" id="ARBA00048472"/>
    </source>
</evidence>
<evidence type="ECO:0000256" key="1">
    <source>
        <dbReference type="ARBA" id="ARBA00022676"/>
    </source>
</evidence>
<sequence>MAISNLDHHAPINSNLPAPPLSFDIFCRVVDNFGDIGVCWRLARQLADMPSGHRVRLWVDDLHSFAKIETHVDPTQDRQIVRRIDLVHWTVEPPDLQPHEIVIEAFACDPPKGFIQRMTAERSVWINLEYLSAEPWVEGCHALASIHASGLRKSFFFPGFTIRTGGLLREPKLIKTRDHWLSEPGNANTLRQALHLPGDLSQSLQQGCRQVFLFCYPSAPALGLLQGLARNSMPSVVLVPAGVYPRLVMHQTPHVRVHEIPFVDQTAFDHLLWSSDLNCVRGEDSLIRAMWAGKPFLWQIYRQNEDAHLTKLQAWLAQTSFSPAVHALMQAWNTGTDAEFGERISQIMSPPAWRQWQHDTHSWTEKMARQPDMASSLLELCVKMLQTG</sequence>
<evidence type="ECO:0000256" key="3">
    <source>
        <dbReference type="ARBA" id="ARBA00024303"/>
    </source>
</evidence>
<comment type="similarity">
    <text evidence="4">Belongs to the glycosyltransferase 104 family.</text>
</comment>
<dbReference type="NCBIfam" id="TIGR03837">
    <property type="entry name" value="efp_Arg_rhamno"/>
    <property type="match status" value="1"/>
</dbReference>
<comment type="caution">
    <text evidence="8">The sequence shown here is derived from an EMBL/GenBank/DDBJ whole genome shotgun (WGS) entry which is preliminary data.</text>
</comment>
<evidence type="ECO:0000256" key="5">
    <source>
        <dbReference type="ARBA" id="ARBA00024416"/>
    </source>
</evidence>
<gene>
    <name evidence="8" type="ORF">EDC26_11563</name>
</gene>
<evidence type="ECO:0000313" key="9">
    <source>
        <dbReference type="Proteomes" id="UP000295525"/>
    </source>
</evidence>
<evidence type="ECO:0000256" key="4">
    <source>
        <dbReference type="ARBA" id="ARBA00024346"/>
    </source>
</evidence>
<proteinExistence type="inferred from homology"/>
<keyword evidence="1" id="KW-0328">Glycosyltransferase</keyword>
<comment type="function">
    <text evidence="3">Protein-arginine rhamnosyltransferase that catalyzes the transfer of a single rhamnose to elongation factor P (EF-P) on 'Lys-32', a modification required for EF-P-dependent rescue of polyproline stalled ribosomes.</text>
</comment>
<evidence type="ECO:0000256" key="2">
    <source>
        <dbReference type="ARBA" id="ARBA00022679"/>
    </source>
</evidence>
<keyword evidence="2" id="KW-0808">Transferase</keyword>
<dbReference type="GO" id="GO:0106361">
    <property type="term" value="F:protein-arginine rhamnosyltransferase activity"/>
    <property type="evidence" value="ECO:0007669"/>
    <property type="project" value="InterPro"/>
</dbReference>
<protein>
    <recommendedName>
        <fullName evidence="5">Protein-arginine rhamnosyltransferase</fullName>
    </recommendedName>
    <alternativeName>
        <fullName evidence="6">EF-P arginine rhamnosyltransferase</fullName>
    </alternativeName>
</protein>
<evidence type="ECO:0000313" key="8">
    <source>
        <dbReference type="EMBL" id="TCT03405.1"/>
    </source>
</evidence>
<name>A0A4R3LXG8_9BURK</name>
<evidence type="ECO:0000256" key="6">
    <source>
        <dbReference type="ARBA" id="ARBA00030025"/>
    </source>
</evidence>
<comment type="catalytic activity">
    <reaction evidence="7">
        <text>dTDP-beta-L-rhamnose + L-arginyl-[protein] = N(omega)-(alpha-L-rhamnosyl)-L-arginyl-[protein] + dTDP + H(+)</text>
        <dbReference type="Rhea" id="RHEA:66692"/>
        <dbReference type="Rhea" id="RHEA-COMP:10532"/>
        <dbReference type="Rhea" id="RHEA-COMP:17096"/>
        <dbReference type="ChEBI" id="CHEBI:15378"/>
        <dbReference type="ChEBI" id="CHEBI:29965"/>
        <dbReference type="ChEBI" id="CHEBI:57510"/>
        <dbReference type="ChEBI" id="CHEBI:58369"/>
        <dbReference type="ChEBI" id="CHEBI:167445"/>
    </reaction>
    <physiologicalReaction direction="left-to-right" evidence="7">
        <dbReference type="Rhea" id="RHEA:66693"/>
    </physiologicalReaction>
</comment>
<dbReference type="RefSeq" id="WP_243700945.1">
    <property type="nucleotide sequence ID" value="NZ_SMAJ01000015.1"/>
</dbReference>
<dbReference type="EMBL" id="SMAJ01000015">
    <property type="protein sequence ID" value="TCT03405.1"/>
    <property type="molecule type" value="Genomic_DNA"/>
</dbReference>
<dbReference type="Proteomes" id="UP000295525">
    <property type="component" value="Unassembled WGS sequence"/>
</dbReference>
<dbReference type="Pfam" id="PF10093">
    <property type="entry name" value="EarP"/>
    <property type="match status" value="1"/>
</dbReference>
<reference evidence="8 9" key="1">
    <citation type="submission" date="2019-03" db="EMBL/GenBank/DDBJ databases">
        <title>Genomic Encyclopedia of Type Strains, Phase IV (KMG-IV): sequencing the most valuable type-strain genomes for metagenomic binning, comparative biology and taxonomic classification.</title>
        <authorList>
            <person name="Goeker M."/>
        </authorList>
    </citation>
    <scope>NUCLEOTIDE SEQUENCE [LARGE SCALE GENOMIC DNA]</scope>
    <source>
        <strain evidence="8 9">DSM 24591</strain>
    </source>
</reference>
<dbReference type="InterPro" id="IPR016633">
    <property type="entry name" value="EarP"/>
</dbReference>
<dbReference type="PIRSF" id="PIRSF015557">
    <property type="entry name" value="UCP015557"/>
    <property type="match status" value="1"/>
</dbReference>
<dbReference type="AlphaFoldDB" id="A0A4R3LXG8"/>
<accession>A0A4R3LXG8</accession>
<keyword evidence="9" id="KW-1185">Reference proteome</keyword>